<evidence type="ECO:0000313" key="2">
    <source>
        <dbReference type="Proteomes" id="UP000272025"/>
    </source>
</evidence>
<evidence type="ECO:0000313" key="1">
    <source>
        <dbReference type="EMBL" id="ROT40616.1"/>
    </source>
</evidence>
<dbReference type="Proteomes" id="UP000272025">
    <property type="component" value="Unassembled WGS sequence"/>
</dbReference>
<dbReference type="GeneID" id="39582404"/>
<organism evidence="1 2">
    <name type="scientific">Sodiomyces alkalinus (strain CBS 110278 / VKM F-3762 / F11)</name>
    <name type="common">Alkaliphilic filamentous fungus</name>
    <dbReference type="NCBI Taxonomy" id="1314773"/>
    <lineage>
        <taxon>Eukaryota</taxon>
        <taxon>Fungi</taxon>
        <taxon>Dikarya</taxon>
        <taxon>Ascomycota</taxon>
        <taxon>Pezizomycotina</taxon>
        <taxon>Sordariomycetes</taxon>
        <taxon>Hypocreomycetidae</taxon>
        <taxon>Glomerellales</taxon>
        <taxon>Plectosphaerellaceae</taxon>
        <taxon>Sodiomyces</taxon>
    </lineage>
</organism>
<keyword evidence="2" id="KW-1185">Reference proteome</keyword>
<sequence length="272" mass="29820">MGEEASLISPPSAKRGGTSMLLSIDVICRTRPCKAARLCSSYTQRWLQHHAPPAAIRFISRGKDEKGGLRRDVVPAETDNPISRKLAKLHDIPRPKADTPGWGDQDHVAPLLSGLSTYVGAFSQHRGTEAGAGGIAPLLCVLLPPFQSFPEVGNLYDDFHIPECAVGRRVTKVVTLRLRSVDGTVGVAVANEMFGYCYVADGRQSREPGIWHNLQSNIVVLLCISCLYFTSRREHIGYGAIQSCINIVSRIEWYVAPSLTALVLVHHVDRLE</sequence>
<dbReference type="AlphaFoldDB" id="A0A3N2Q1N3"/>
<dbReference type="RefSeq" id="XP_028468422.1">
    <property type="nucleotide sequence ID" value="XM_028613926.1"/>
</dbReference>
<dbReference type="EMBL" id="ML119052">
    <property type="protein sequence ID" value="ROT40616.1"/>
    <property type="molecule type" value="Genomic_DNA"/>
</dbReference>
<reference evidence="1 2" key="1">
    <citation type="journal article" date="2018" name="Mol. Ecol.">
        <title>The obligate alkalophilic soda-lake fungus Sodiomyces alkalinus has shifted to a protein diet.</title>
        <authorList>
            <person name="Grum-Grzhimaylo A.A."/>
            <person name="Falkoski D.L."/>
            <person name="van den Heuvel J."/>
            <person name="Valero-Jimenez C.A."/>
            <person name="Min B."/>
            <person name="Choi I.G."/>
            <person name="Lipzen A."/>
            <person name="Daum C.G."/>
            <person name="Aanen D.K."/>
            <person name="Tsang A."/>
            <person name="Henrissat B."/>
            <person name="Bilanenko E.N."/>
            <person name="de Vries R.P."/>
            <person name="van Kan J.A.L."/>
            <person name="Grigoriev I.V."/>
            <person name="Debets A.J.M."/>
        </authorList>
    </citation>
    <scope>NUCLEOTIDE SEQUENCE [LARGE SCALE GENOMIC DNA]</scope>
    <source>
        <strain evidence="1 2">F11</strain>
    </source>
</reference>
<proteinExistence type="predicted"/>
<protein>
    <submittedName>
        <fullName evidence="1">Uncharacterized protein</fullName>
    </submittedName>
</protein>
<name>A0A3N2Q1N3_SODAK</name>
<accession>A0A3N2Q1N3</accession>
<gene>
    <name evidence="1" type="ORF">SODALDRAFT_356626</name>
</gene>